<accession>A0A848HSQ9</accession>
<dbReference type="RefSeq" id="WP_169468065.1">
    <property type="nucleotide sequence ID" value="NZ_JABBGG010000010.1"/>
</dbReference>
<organism evidence="1 2">
    <name type="scientific">Massilia polaris</name>
    <dbReference type="NCBI Taxonomy" id="2728846"/>
    <lineage>
        <taxon>Bacteria</taxon>
        <taxon>Pseudomonadati</taxon>
        <taxon>Pseudomonadota</taxon>
        <taxon>Betaproteobacteria</taxon>
        <taxon>Burkholderiales</taxon>
        <taxon>Oxalobacteraceae</taxon>
        <taxon>Telluria group</taxon>
        <taxon>Massilia</taxon>
    </lineage>
</organism>
<dbReference type="GO" id="GO:0016787">
    <property type="term" value="F:hydrolase activity"/>
    <property type="evidence" value="ECO:0007669"/>
    <property type="project" value="UniProtKB-KW"/>
</dbReference>
<name>A0A848HSQ9_9BURK</name>
<keyword evidence="1" id="KW-0378">Hydrolase</keyword>
<protein>
    <submittedName>
        <fullName evidence="1">Alpha/beta hydrolase</fullName>
    </submittedName>
</protein>
<dbReference type="AlphaFoldDB" id="A0A848HSQ9"/>
<dbReference type="InterPro" id="IPR029058">
    <property type="entry name" value="AB_hydrolase_fold"/>
</dbReference>
<comment type="caution">
    <text evidence="1">The sequence shown here is derived from an EMBL/GenBank/DDBJ whole genome shotgun (WGS) entry which is preliminary data.</text>
</comment>
<dbReference type="SUPFAM" id="SSF53474">
    <property type="entry name" value="alpha/beta-Hydrolases"/>
    <property type="match status" value="1"/>
</dbReference>
<dbReference type="Pfam" id="PF06821">
    <property type="entry name" value="Ser_hydrolase"/>
    <property type="match status" value="1"/>
</dbReference>
<evidence type="ECO:0000313" key="2">
    <source>
        <dbReference type="Proteomes" id="UP000583752"/>
    </source>
</evidence>
<gene>
    <name evidence="1" type="ORF">HHL21_17130</name>
</gene>
<proteinExistence type="predicted"/>
<dbReference type="EMBL" id="JABBGG010000010">
    <property type="protein sequence ID" value="NML62771.1"/>
    <property type="molecule type" value="Genomic_DNA"/>
</dbReference>
<keyword evidence="2" id="KW-1185">Reference proteome</keyword>
<sequence>MHHTTLIVPGFHGSGPAHWQTWLEGRLPDARRVTGIDWELPVLALWAAEVRREIDATPGAVWIVAHSFGCLASVIAAADRPAKVAGLLLVAPAEPRRFSLLGTREQYPGGDSVAAALPAEQLGSPSLLVASRNDPWLDFGRARELAERWGSRLVDIGEAGHVNTASGHGAWPQGMGLLAELQQACDGFPLGAIDDAGKAPAAGRRFSALARLRRQTRANMGA</sequence>
<reference evidence="1 2" key="1">
    <citation type="submission" date="2020-04" db="EMBL/GenBank/DDBJ databases">
        <title>Massilia sp. RP-1-19 isolated from soil.</title>
        <authorList>
            <person name="Dahal R.H."/>
        </authorList>
    </citation>
    <scope>NUCLEOTIDE SEQUENCE [LARGE SCALE GENOMIC DNA]</scope>
    <source>
        <strain evidence="1 2">RP-1-19</strain>
    </source>
</reference>
<dbReference type="Gene3D" id="3.40.50.1820">
    <property type="entry name" value="alpha/beta hydrolase"/>
    <property type="match status" value="1"/>
</dbReference>
<dbReference type="Proteomes" id="UP000583752">
    <property type="component" value="Unassembled WGS sequence"/>
</dbReference>
<evidence type="ECO:0000313" key="1">
    <source>
        <dbReference type="EMBL" id="NML62771.1"/>
    </source>
</evidence>
<dbReference type="InterPro" id="IPR010662">
    <property type="entry name" value="RBBP9/YdeN"/>
</dbReference>